<reference evidence="1" key="1">
    <citation type="submission" date="2020-05" db="UniProtKB">
        <authorList>
            <consortium name="EnsemblMetazoa"/>
        </authorList>
    </citation>
    <scope>IDENTIFICATION</scope>
    <source>
        <strain evidence="1">BB02</strain>
    </source>
</reference>
<dbReference type="SUPFAM" id="SSF50965">
    <property type="entry name" value="Galactose oxidase, central domain"/>
    <property type="match status" value="1"/>
</dbReference>
<dbReference type="VEuPathDB" id="VectorBase:BGLB030107"/>
<dbReference type="OrthoDB" id="6261492at2759"/>
<accession>A0A2C9LDZ9</accession>
<dbReference type="AlphaFoldDB" id="A0A2C9LDZ9"/>
<dbReference type="KEGG" id="bgt:106068899"/>
<protein>
    <recommendedName>
        <fullName evidence="3">BACK domain-containing protein</fullName>
    </recommendedName>
</protein>
<gene>
    <name evidence="1" type="primary">106068899</name>
</gene>
<sequence length="591" mass="69317">MEKKRKSVYKEDCVPSECLRIDLNVRVEGKSFRFNQVLTNALHHFYKEISNKIEYRFEIVEEINLSAQMFDEFLSTIQWYCEAKSHLWKLEHLLELWDAARVLNIVHLIRTCERKVGRIISEENFETVYAKANHYKSEIVLYKARSFLQRVWLEEDFKMSLTHVLSYSEFYHLIKYRPDNNYEDISEDIILRSIFEWVENFEKQVESTEEISQELVKLSLDKRENGDRDSFLEDKLEESSKLSRLLKASKYNSASIKCLKELSIHQLCKKDREAELILTKAISFKLDRNTHGYWPPGAFERNKVGYRHIGVLADEDQVCAMLLEEEYFLWMEVPRCPLHSKITNLTVFDNELYTVSSSGLESLIFVYRNKEWKFVLDLPNEDFVVVSKGECIYVIDGTSSSVKCVSPRETPVLHSEIKFPVTMRNPESALDFDKSILIFCSTDSDEKSAVISLDVPEHKWTDCGHLEGSAKNLVGFRNETNYFILQRDGTISQVLRNQDDSIEFTVIKRLWSIQSAVRGAFIYNEVLYVFSNTPMESLCLSGVLGAFCKIEYWHQERKACDYVHFFMDIDDVRMSGRINYFVEDSDEFPDE</sequence>
<dbReference type="RefSeq" id="XP_013083854.2">
    <property type="nucleotide sequence ID" value="XM_013228400.2"/>
</dbReference>
<dbReference type="Proteomes" id="UP000076420">
    <property type="component" value="Unassembled WGS sequence"/>
</dbReference>
<dbReference type="EnsemblMetazoa" id="BGLB030107-RA">
    <property type="protein sequence ID" value="BGLB030107-PA"/>
    <property type="gene ID" value="BGLB030107"/>
</dbReference>
<dbReference type="VEuPathDB" id="VectorBase:BGLAX_050000"/>
<proteinExistence type="predicted"/>
<dbReference type="InterPro" id="IPR011043">
    <property type="entry name" value="Gal_Oxase/kelch_b-propeller"/>
</dbReference>
<evidence type="ECO:0008006" key="3">
    <source>
        <dbReference type="Google" id="ProtNLM"/>
    </source>
</evidence>
<organism evidence="1 2">
    <name type="scientific">Biomphalaria glabrata</name>
    <name type="common">Bloodfluke planorb</name>
    <name type="synonym">Freshwater snail</name>
    <dbReference type="NCBI Taxonomy" id="6526"/>
    <lineage>
        <taxon>Eukaryota</taxon>
        <taxon>Metazoa</taxon>
        <taxon>Spiralia</taxon>
        <taxon>Lophotrochozoa</taxon>
        <taxon>Mollusca</taxon>
        <taxon>Gastropoda</taxon>
        <taxon>Heterobranchia</taxon>
        <taxon>Euthyneura</taxon>
        <taxon>Panpulmonata</taxon>
        <taxon>Hygrophila</taxon>
        <taxon>Lymnaeoidea</taxon>
        <taxon>Planorbidae</taxon>
        <taxon>Biomphalaria</taxon>
    </lineage>
</organism>
<evidence type="ECO:0000313" key="1">
    <source>
        <dbReference type="EnsemblMetazoa" id="BGLB030107-PA"/>
    </source>
</evidence>
<evidence type="ECO:0000313" key="2">
    <source>
        <dbReference type="Proteomes" id="UP000076420"/>
    </source>
</evidence>
<name>A0A2C9LDZ9_BIOGL</name>